<evidence type="ECO:0000313" key="2">
    <source>
        <dbReference type="Proteomes" id="UP001057402"/>
    </source>
</evidence>
<proteinExistence type="predicted"/>
<dbReference type="EMBL" id="CM042891">
    <property type="protein sequence ID" value="KAI4304773.1"/>
    <property type="molecule type" value="Genomic_DNA"/>
</dbReference>
<name>A0ACB9L5D5_9MYRT</name>
<protein>
    <submittedName>
        <fullName evidence="1">Uncharacterized protein</fullName>
    </submittedName>
</protein>
<gene>
    <name evidence="1" type="ORF">MLD38_040244</name>
</gene>
<sequence>MPKPTQSVPSLAISSYTALIYCPTPPPPAPRPTVPAASPPSPSSSMAVVFSDLHAESGLKHLDEHLSGKTYISGESLTKDDVKVFAAVPSVPGGDFRNASKCFPGKAAVVRIGGGSPAAEVVPAGKSEVGNLLF</sequence>
<reference evidence="2" key="1">
    <citation type="journal article" date="2023" name="Front. Plant Sci.">
        <title>Chromosomal-level genome assembly of Melastoma candidum provides insights into trichome evolution.</title>
        <authorList>
            <person name="Zhong Y."/>
            <person name="Wu W."/>
            <person name="Sun C."/>
            <person name="Zou P."/>
            <person name="Liu Y."/>
            <person name="Dai S."/>
            <person name="Zhou R."/>
        </authorList>
    </citation>
    <scope>NUCLEOTIDE SEQUENCE [LARGE SCALE GENOMIC DNA]</scope>
</reference>
<comment type="caution">
    <text evidence="1">The sequence shown here is derived from an EMBL/GenBank/DDBJ whole genome shotgun (WGS) entry which is preliminary data.</text>
</comment>
<dbReference type="Proteomes" id="UP001057402">
    <property type="component" value="Chromosome 12"/>
</dbReference>
<accession>A0ACB9L5D5</accession>
<keyword evidence="2" id="KW-1185">Reference proteome</keyword>
<organism evidence="1 2">
    <name type="scientific">Melastoma candidum</name>
    <dbReference type="NCBI Taxonomy" id="119954"/>
    <lineage>
        <taxon>Eukaryota</taxon>
        <taxon>Viridiplantae</taxon>
        <taxon>Streptophyta</taxon>
        <taxon>Embryophyta</taxon>
        <taxon>Tracheophyta</taxon>
        <taxon>Spermatophyta</taxon>
        <taxon>Magnoliopsida</taxon>
        <taxon>eudicotyledons</taxon>
        <taxon>Gunneridae</taxon>
        <taxon>Pentapetalae</taxon>
        <taxon>rosids</taxon>
        <taxon>malvids</taxon>
        <taxon>Myrtales</taxon>
        <taxon>Melastomataceae</taxon>
        <taxon>Melastomatoideae</taxon>
        <taxon>Melastomateae</taxon>
        <taxon>Melastoma</taxon>
    </lineage>
</organism>
<evidence type="ECO:0000313" key="1">
    <source>
        <dbReference type="EMBL" id="KAI4304773.1"/>
    </source>
</evidence>